<name>A0A9Q4DJD8_ACTPL</name>
<dbReference type="Pfam" id="PF07804">
    <property type="entry name" value="HipA_C"/>
    <property type="match status" value="1"/>
</dbReference>
<feature type="domain" description="HipA-like C-terminal" evidence="4">
    <location>
        <begin position="164"/>
        <end position="364"/>
    </location>
</feature>
<comment type="similarity">
    <text evidence="1">Belongs to the HipA Ser/Thr kinase family.</text>
</comment>
<reference evidence="5" key="2">
    <citation type="submission" date="2022-12" db="EMBL/GenBank/DDBJ databases">
        <authorList>
            <person name="Kardos G."/>
            <person name="Sarkozi R."/>
            <person name="Laczko L."/>
            <person name="Marton S."/>
            <person name="Makrai L."/>
            <person name="Banyai K."/>
            <person name="Fodor L."/>
        </authorList>
    </citation>
    <scope>NUCLEOTIDE SEQUENCE</scope>
    <source>
        <strain evidence="5">84/14</strain>
    </source>
</reference>
<organism evidence="5 6">
    <name type="scientific">Actinobacillus pleuropneumoniae</name>
    <name type="common">Haemophilus pleuropneumoniae</name>
    <dbReference type="NCBI Taxonomy" id="715"/>
    <lineage>
        <taxon>Bacteria</taxon>
        <taxon>Pseudomonadati</taxon>
        <taxon>Pseudomonadota</taxon>
        <taxon>Gammaproteobacteria</taxon>
        <taxon>Pasteurellales</taxon>
        <taxon>Pasteurellaceae</taxon>
        <taxon>Actinobacillus</taxon>
    </lineage>
</organism>
<gene>
    <name evidence="5" type="ORF">OYG11_09010</name>
</gene>
<dbReference type="Proteomes" id="UP001077788">
    <property type="component" value="Unassembled WGS sequence"/>
</dbReference>
<dbReference type="AlphaFoldDB" id="A0A9Q4DJD8"/>
<evidence type="ECO:0000259" key="4">
    <source>
        <dbReference type="Pfam" id="PF07804"/>
    </source>
</evidence>
<dbReference type="PANTHER" id="PTHR37419:SF8">
    <property type="entry name" value="TOXIN YJJJ"/>
    <property type="match status" value="1"/>
</dbReference>
<dbReference type="RefSeq" id="WP_237593868.1">
    <property type="nucleotide sequence ID" value="NZ_CBDBSV010000019.1"/>
</dbReference>
<reference evidence="5" key="1">
    <citation type="journal article" date="2021" name="Vet Sci">
        <title>O-Serogroups and Pathovirotypes of Escherichia coli Isolated from Post-Weaning Piglets Showing Diarrhoea and/or Oedema in South Korea.</title>
        <authorList>
            <person name="Byun J.W."/>
            <person name="Moon B.Y."/>
            <person name="Do K.H."/>
            <person name="Lee K."/>
            <person name="Lee H.Y."/>
            <person name="Kim W.I."/>
            <person name="So B."/>
            <person name="Lee W.K."/>
        </authorList>
    </citation>
    <scope>NUCLEOTIDE SEQUENCE</scope>
    <source>
        <strain evidence="5">84/14</strain>
    </source>
</reference>
<comment type="caution">
    <text evidence="5">The sequence shown here is derived from an EMBL/GenBank/DDBJ whole genome shotgun (WGS) entry which is preliminary data.</text>
</comment>
<keyword evidence="3" id="KW-0418">Kinase</keyword>
<evidence type="ECO:0000313" key="6">
    <source>
        <dbReference type="Proteomes" id="UP001077788"/>
    </source>
</evidence>
<dbReference type="PANTHER" id="PTHR37419">
    <property type="entry name" value="SERINE/THREONINE-PROTEIN KINASE TOXIN HIPA"/>
    <property type="match status" value="1"/>
</dbReference>
<evidence type="ECO:0000256" key="3">
    <source>
        <dbReference type="ARBA" id="ARBA00022777"/>
    </source>
</evidence>
<dbReference type="GO" id="GO:0005829">
    <property type="term" value="C:cytosol"/>
    <property type="evidence" value="ECO:0007669"/>
    <property type="project" value="TreeGrafter"/>
</dbReference>
<dbReference type="EMBL" id="JAPQFC010000001">
    <property type="protein sequence ID" value="MCY6524352.1"/>
    <property type="molecule type" value="Genomic_DNA"/>
</dbReference>
<dbReference type="InterPro" id="IPR052028">
    <property type="entry name" value="HipA_Ser/Thr_kinase"/>
</dbReference>
<protein>
    <submittedName>
        <fullName evidence="5">HipA domain-containing protein</fullName>
    </submittedName>
</protein>
<evidence type="ECO:0000256" key="1">
    <source>
        <dbReference type="ARBA" id="ARBA00010164"/>
    </source>
</evidence>
<proteinExistence type="inferred from homology"/>
<dbReference type="InterPro" id="IPR012893">
    <property type="entry name" value="HipA-like_C"/>
</dbReference>
<dbReference type="GO" id="GO:0004674">
    <property type="term" value="F:protein serine/threonine kinase activity"/>
    <property type="evidence" value="ECO:0007669"/>
    <property type="project" value="TreeGrafter"/>
</dbReference>
<sequence>MNDISVKNKKLTLQTYVDNLWRDMAELYFNAQYELESMEYLMDYAVDFFGQANARSVSINYPVNVFIDHADKLMTTLADIIPAGASRRYWLEALDIKHLSISHQNYLLLKNGAISPIGNVRVKEAVPEIQSERYFPLNVVQNRQSDFLEYANQTGAIVGGATGAGGEAPKLLLKRQDKQVWIDNLQLGLDCDTAYLVKYPRGNYSELDCDILRAEYHYYHELRALGFSTIDTDLMKLEEGERYPSLWLPRFDMKFKDGKWERYAMESVYSMLQKYGGNLDHEQTIRNLLNVISASQFSNDFDNRHFVIEWVKRDLLNIAFGNSDNHGRNTAFLRDDNRIWLSPIYDFAPMRADPEGIIRTTTWAKNGDTPQEFAGEYRFDKIADGLSDLIEPDILLRELRMLATQLVGLKSRLTKRGVPKSILDFPAIGFDYLPEKLQRWGLV</sequence>
<evidence type="ECO:0000256" key="2">
    <source>
        <dbReference type="ARBA" id="ARBA00022679"/>
    </source>
</evidence>
<keyword evidence="2" id="KW-0808">Transferase</keyword>
<evidence type="ECO:0000313" key="5">
    <source>
        <dbReference type="EMBL" id="MCY6524352.1"/>
    </source>
</evidence>
<dbReference type="PIRSF" id="PIRSF028135">
    <property type="entry name" value="UCP028135_HipA-like"/>
    <property type="match status" value="1"/>
</dbReference>
<dbReference type="InterPro" id="IPR016869">
    <property type="entry name" value="UCP028135_HipA-like"/>
</dbReference>
<accession>A0A9Q4DJD8</accession>